<name>A0A1S1V7N0_9FIRM</name>
<evidence type="ECO:0000313" key="2">
    <source>
        <dbReference type="Proteomes" id="UP000180254"/>
    </source>
</evidence>
<dbReference type="AlphaFoldDB" id="A0A1S1V7N0"/>
<gene>
    <name evidence="1" type="ORF">EUAN_12260</name>
</gene>
<evidence type="ECO:0000313" key="1">
    <source>
        <dbReference type="EMBL" id="OHW62157.1"/>
    </source>
</evidence>
<dbReference type="RefSeq" id="WP_084655778.1">
    <property type="nucleotide sequence ID" value="NZ_MKIE01000004.1"/>
</dbReference>
<accession>A0A1S1V7N0</accession>
<organism evidence="1 2">
    <name type="scientific">Andreesenia angusta</name>
    <dbReference type="NCBI Taxonomy" id="39480"/>
    <lineage>
        <taxon>Bacteria</taxon>
        <taxon>Bacillati</taxon>
        <taxon>Bacillota</taxon>
        <taxon>Tissierellia</taxon>
        <taxon>Tissierellales</taxon>
        <taxon>Gottschalkiaceae</taxon>
        <taxon>Andreesenia</taxon>
    </lineage>
</organism>
<proteinExistence type="predicted"/>
<dbReference type="OrthoDB" id="7820733at2"/>
<keyword evidence="2" id="KW-1185">Reference proteome</keyword>
<dbReference type="EMBL" id="MKIE01000004">
    <property type="protein sequence ID" value="OHW62157.1"/>
    <property type="molecule type" value="Genomic_DNA"/>
</dbReference>
<reference evidence="1 2" key="1">
    <citation type="submission" date="2016-09" db="EMBL/GenBank/DDBJ databases">
        <title>Genome sequence of Eubacterium angustum.</title>
        <authorList>
            <person name="Poehlein A."/>
            <person name="Daniel R."/>
        </authorList>
    </citation>
    <scope>NUCLEOTIDE SEQUENCE [LARGE SCALE GENOMIC DNA]</scope>
    <source>
        <strain evidence="1 2">DSM 1989</strain>
    </source>
</reference>
<comment type="caution">
    <text evidence="1">The sequence shown here is derived from an EMBL/GenBank/DDBJ whole genome shotgun (WGS) entry which is preliminary data.</text>
</comment>
<dbReference type="Proteomes" id="UP000180254">
    <property type="component" value="Unassembled WGS sequence"/>
</dbReference>
<dbReference type="STRING" id="39480.EUAN_12260"/>
<sequence>MAKYYYNKYNSVLVNIGPPVFKNRQEGWTADNNYAITVYDSWTYDSNLRKIIGTGPKATTISGLITDPSNYNKFWIEANSYFSTCFKRSLYGAPHIGADVWECPTGYVKAGLVTSNIIAEDGTYPEDGRHTDGFWYVKGILVNTIPTVSGTDATLGDKNTPFSFAYQVSDTDATNNLTVTEKLNGAILRTISNAPKATDINLDITKALFDSLNLNSINTITIEVNDGAGGVAYRNYTFTKTNTAPSISDIDKDLGVLSIVPSQVYQISDNEGDAVTVTEKIDNVVIRTFTATPNTDYTLTIPESEWFKLAVGTHSLRIEAVDARGGSSVRIYTFTRTDDKIKFELKTPFATDIKATKILVSPTWTIPTGATAKVEACNNAFDAVPTWEDITSQVLINRHYNFINDIKTALQWGISVRFTIEKGSATSQIILDGFGGAFE</sequence>
<protein>
    <submittedName>
        <fullName evidence="1">Uncharacterized protein</fullName>
    </submittedName>
</protein>